<keyword evidence="4" id="KW-1185">Reference proteome</keyword>
<evidence type="ECO:0000313" key="4">
    <source>
        <dbReference type="Proteomes" id="UP000193560"/>
    </source>
</evidence>
<evidence type="ECO:0000256" key="1">
    <source>
        <dbReference type="ARBA" id="ARBA00008821"/>
    </source>
</evidence>
<dbReference type="PANTHER" id="PTHR42810">
    <property type="entry name" value="PURINE PERMEASE C1399.01C-RELATED"/>
    <property type="match status" value="1"/>
</dbReference>
<proteinExistence type="inferred from homology"/>
<name>A0A1X2IHU3_9FUNG</name>
<dbReference type="PANTHER" id="PTHR42810:SF2">
    <property type="entry name" value="PURINE PERMEASE C1399.01C-RELATED"/>
    <property type="match status" value="1"/>
</dbReference>
<evidence type="ECO:0000313" key="3">
    <source>
        <dbReference type="EMBL" id="ORZ16900.1"/>
    </source>
</evidence>
<comment type="similarity">
    <text evidence="1">Belongs to the nucleobase:cation symporter-2 (NCS2) (TC 2.A.40) family.</text>
</comment>
<dbReference type="GO" id="GO:0000324">
    <property type="term" value="C:fungal-type vacuole"/>
    <property type="evidence" value="ECO:0007669"/>
    <property type="project" value="TreeGrafter"/>
</dbReference>
<dbReference type="GO" id="GO:0042907">
    <property type="term" value="F:xanthine transmembrane transporter activity"/>
    <property type="evidence" value="ECO:0007669"/>
    <property type="project" value="TreeGrafter"/>
</dbReference>
<reference evidence="3 4" key="1">
    <citation type="submission" date="2016-07" db="EMBL/GenBank/DDBJ databases">
        <title>Pervasive Adenine N6-methylation of Active Genes in Fungi.</title>
        <authorList>
            <consortium name="DOE Joint Genome Institute"/>
            <person name="Mondo S.J."/>
            <person name="Dannebaum R.O."/>
            <person name="Kuo R.C."/>
            <person name="Labutti K."/>
            <person name="Haridas S."/>
            <person name="Kuo A."/>
            <person name="Salamov A."/>
            <person name="Ahrendt S.R."/>
            <person name="Lipzen A."/>
            <person name="Sullivan W."/>
            <person name="Andreopoulos W.B."/>
            <person name="Clum A."/>
            <person name="Lindquist E."/>
            <person name="Daum C."/>
            <person name="Ramamoorthy G.K."/>
            <person name="Gryganskyi A."/>
            <person name="Culley D."/>
            <person name="Magnuson J.K."/>
            <person name="James T.Y."/>
            <person name="O'Malley M.A."/>
            <person name="Stajich J.E."/>
            <person name="Spatafora J.W."/>
            <person name="Visel A."/>
            <person name="Grigoriev I.V."/>
        </authorList>
    </citation>
    <scope>NUCLEOTIDE SEQUENCE [LARGE SCALE GENOMIC DNA]</scope>
    <source>
        <strain evidence="3 4">NRRL 1336</strain>
    </source>
</reference>
<dbReference type="OrthoDB" id="2429689at2759"/>
<keyword evidence="2" id="KW-0813">Transport</keyword>
<comment type="caution">
    <text evidence="3">The sequence shown here is derived from an EMBL/GenBank/DDBJ whole genome shotgun (WGS) entry which is preliminary data.</text>
</comment>
<evidence type="ECO:0000256" key="2">
    <source>
        <dbReference type="ARBA" id="ARBA00022448"/>
    </source>
</evidence>
<dbReference type="EMBL" id="MCGE01000010">
    <property type="protein sequence ID" value="ORZ16900.1"/>
    <property type="molecule type" value="Genomic_DNA"/>
</dbReference>
<dbReference type="AlphaFoldDB" id="A0A1X2IHU3"/>
<gene>
    <name evidence="3" type="ORF">BCR42DRAFT_391723</name>
</gene>
<dbReference type="STRING" id="90262.A0A1X2IHU3"/>
<protein>
    <submittedName>
        <fullName evidence="3">Uncharacterized protein</fullName>
    </submittedName>
</protein>
<organism evidence="3 4">
    <name type="scientific">Absidia repens</name>
    <dbReference type="NCBI Taxonomy" id="90262"/>
    <lineage>
        <taxon>Eukaryota</taxon>
        <taxon>Fungi</taxon>
        <taxon>Fungi incertae sedis</taxon>
        <taxon>Mucoromycota</taxon>
        <taxon>Mucoromycotina</taxon>
        <taxon>Mucoromycetes</taxon>
        <taxon>Mucorales</taxon>
        <taxon>Cunninghamellaceae</taxon>
        <taxon>Absidia</taxon>
    </lineage>
</organism>
<sequence>MTGTFNLFFYDCMPRIPFLQPKANEFPLYGPNDEIPIFIALIMEFQRFRSSIDTSGPAWDGQKFEKLCQGGLLADGISGVFSDLATFNQNNGIIAVKRPMIGGMTTFISASAATSGFHVHDYLDWTRRDRVIVAAPLSLALGFSMALDWFKYVLSTSSNTAFQGFLSAFETVVCTEYIMAANLYQVAVTAVDLALAISGSK</sequence>
<dbReference type="GO" id="GO:0005886">
    <property type="term" value="C:plasma membrane"/>
    <property type="evidence" value="ECO:0007669"/>
    <property type="project" value="TreeGrafter"/>
</dbReference>
<accession>A0A1X2IHU3</accession>
<dbReference type="Proteomes" id="UP000193560">
    <property type="component" value="Unassembled WGS sequence"/>
</dbReference>